<gene>
    <name evidence="1" type="ORF">GCM10011335_23380</name>
</gene>
<dbReference type="EMBL" id="BMJJ01000005">
    <property type="protein sequence ID" value="GGD19803.1"/>
    <property type="molecule type" value="Genomic_DNA"/>
</dbReference>
<reference evidence="1" key="2">
    <citation type="submission" date="2020-09" db="EMBL/GenBank/DDBJ databases">
        <authorList>
            <person name="Sun Q."/>
            <person name="Zhou Y."/>
        </authorList>
    </citation>
    <scope>NUCLEOTIDE SEQUENCE</scope>
    <source>
        <strain evidence="1">CGMCC 1.15493</strain>
    </source>
</reference>
<dbReference type="AlphaFoldDB" id="A0A916XXU0"/>
<evidence type="ECO:0000313" key="2">
    <source>
        <dbReference type="Proteomes" id="UP000613160"/>
    </source>
</evidence>
<reference evidence="1" key="1">
    <citation type="journal article" date="2014" name="Int. J. Syst. Evol. Microbiol.">
        <title>Complete genome sequence of Corynebacterium casei LMG S-19264T (=DSM 44701T), isolated from a smear-ripened cheese.</title>
        <authorList>
            <consortium name="US DOE Joint Genome Institute (JGI-PGF)"/>
            <person name="Walter F."/>
            <person name="Albersmeier A."/>
            <person name="Kalinowski J."/>
            <person name="Ruckert C."/>
        </authorList>
    </citation>
    <scope>NUCLEOTIDE SEQUENCE</scope>
    <source>
        <strain evidence="1">CGMCC 1.15493</strain>
    </source>
</reference>
<organism evidence="1 2">
    <name type="scientific">Aureimonas glaciei</name>
    <dbReference type="NCBI Taxonomy" id="1776957"/>
    <lineage>
        <taxon>Bacteria</taxon>
        <taxon>Pseudomonadati</taxon>
        <taxon>Pseudomonadota</taxon>
        <taxon>Alphaproteobacteria</taxon>
        <taxon>Hyphomicrobiales</taxon>
        <taxon>Aurantimonadaceae</taxon>
        <taxon>Aureimonas</taxon>
    </lineage>
</organism>
<keyword evidence="2" id="KW-1185">Reference proteome</keyword>
<comment type="caution">
    <text evidence="1">The sequence shown here is derived from an EMBL/GenBank/DDBJ whole genome shotgun (WGS) entry which is preliminary data.</text>
</comment>
<name>A0A916XXU0_9HYPH</name>
<sequence length="68" mass="7147">MQHSAAGKLTVAHGHPSQWTHFQAMRGGTEPEQATITKAELAWLTDAGFVACCRITDAGRAALALVSA</sequence>
<evidence type="ECO:0000313" key="1">
    <source>
        <dbReference type="EMBL" id="GGD19803.1"/>
    </source>
</evidence>
<dbReference type="Proteomes" id="UP000613160">
    <property type="component" value="Unassembled WGS sequence"/>
</dbReference>
<accession>A0A916XXU0</accession>
<proteinExistence type="predicted"/>
<protein>
    <submittedName>
        <fullName evidence="1">Uncharacterized protein</fullName>
    </submittedName>
</protein>